<evidence type="ECO:0000256" key="3">
    <source>
        <dbReference type="ARBA" id="ARBA00022670"/>
    </source>
</evidence>
<keyword evidence="6" id="KW-0812">Transmembrane</keyword>
<keyword evidence="6" id="KW-0472">Membrane</keyword>
<comment type="caution">
    <text evidence="8">The sequence shown here is derived from an EMBL/GenBank/DDBJ whole genome shotgun (WGS) entry which is preliminary data.</text>
</comment>
<dbReference type="SUPFAM" id="SSF51306">
    <property type="entry name" value="LexA/Signal peptidase"/>
    <property type="match status" value="1"/>
</dbReference>
<organism evidence="8 9">
    <name type="scientific">Bacillus yapensis</name>
    <dbReference type="NCBI Taxonomy" id="2492960"/>
    <lineage>
        <taxon>Bacteria</taxon>
        <taxon>Bacillati</taxon>
        <taxon>Bacillota</taxon>
        <taxon>Bacilli</taxon>
        <taxon>Bacillales</taxon>
        <taxon>Bacillaceae</taxon>
        <taxon>Bacillus</taxon>
    </lineage>
</organism>
<dbReference type="EC" id="3.4.21.89" evidence="6"/>
<comment type="similarity">
    <text evidence="2 6">Belongs to the peptidase S26 family.</text>
</comment>
<feature type="active site" evidence="5">
    <location>
        <position position="92"/>
    </location>
</feature>
<sequence length="180" mass="20195">MRAIGGAYLHEEEAKETKNPWSEVISWIKFIAILFVLFFIFRFALGIIIVDGNSMNPTLKNHDVILTNNIFFQPERNDIIIIKTNEGYDIVKRVIALPNETVEIKNGIILINGQPLEETQTAGVSDDMAEILVQEGTYFVLGDNRTPGESLDSRSSEVGLISQNNIKGEAFFSVFPFKSL</sequence>
<dbReference type="PRINTS" id="PR00727">
    <property type="entry name" value="LEADERPTASE"/>
</dbReference>
<dbReference type="PANTHER" id="PTHR43390:SF1">
    <property type="entry name" value="CHLOROPLAST PROCESSING PEPTIDASE"/>
    <property type="match status" value="1"/>
</dbReference>
<evidence type="ECO:0000259" key="7">
    <source>
        <dbReference type="Pfam" id="PF10502"/>
    </source>
</evidence>
<feature type="transmembrane region" description="Helical" evidence="6">
    <location>
        <begin position="27"/>
        <end position="50"/>
    </location>
</feature>
<dbReference type="CDD" id="cd06530">
    <property type="entry name" value="S26_SPase_I"/>
    <property type="match status" value="1"/>
</dbReference>
<dbReference type="Pfam" id="PF10502">
    <property type="entry name" value="Peptidase_S26"/>
    <property type="match status" value="1"/>
</dbReference>
<reference evidence="8 9" key="1">
    <citation type="submission" date="2018-12" db="EMBL/GenBank/DDBJ databases">
        <title>Bacillus yapensis draft genome sequence.</title>
        <authorList>
            <person name="Yu L."/>
            <person name="Xu X."/>
            <person name="Tang X."/>
        </authorList>
    </citation>
    <scope>NUCLEOTIDE SEQUENCE [LARGE SCALE GENOMIC DNA]</scope>
    <source>
        <strain evidence="8 9">XXST-01</strain>
    </source>
</reference>
<dbReference type="Proteomes" id="UP000271374">
    <property type="component" value="Unassembled WGS sequence"/>
</dbReference>
<evidence type="ECO:0000256" key="5">
    <source>
        <dbReference type="PIRSR" id="PIRSR600223-1"/>
    </source>
</evidence>
<dbReference type="InterPro" id="IPR000223">
    <property type="entry name" value="Pept_S26A_signal_pept_1"/>
</dbReference>
<name>A0A431WC84_9BACI</name>
<dbReference type="GO" id="GO:0004252">
    <property type="term" value="F:serine-type endopeptidase activity"/>
    <property type="evidence" value="ECO:0007669"/>
    <property type="project" value="InterPro"/>
</dbReference>
<dbReference type="InterPro" id="IPR019533">
    <property type="entry name" value="Peptidase_S26"/>
</dbReference>
<evidence type="ECO:0000256" key="1">
    <source>
        <dbReference type="ARBA" id="ARBA00004401"/>
    </source>
</evidence>
<dbReference type="NCBIfam" id="TIGR02227">
    <property type="entry name" value="sigpep_I_bact"/>
    <property type="match status" value="1"/>
</dbReference>
<dbReference type="PROSITE" id="PS00501">
    <property type="entry name" value="SPASE_I_1"/>
    <property type="match status" value="1"/>
</dbReference>
<dbReference type="Gene3D" id="2.10.109.10">
    <property type="entry name" value="Umud Fragment, subunit A"/>
    <property type="match status" value="1"/>
</dbReference>
<evidence type="ECO:0000256" key="2">
    <source>
        <dbReference type="ARBA" id="ARBA00009370"/>
    </source>
</evidence>
<dbReference type="OrthoDB" id="9802919at2"/>
<dbReference type="GO" id="GO:0009003">
    <property type="term" value="F:signal peptidase activity"/>
    <property type="evidence" value="ECO:0007669"/>
    <property type="project" value="UniProtKB-EC"/>
</dbReference>
<evidence type="ECO:0000256" key="6">
    <source>
        <dbReference type="RuleBase" id="RU362042"/>
    </source>
</evidence>
<comment type="catalytic activity">
    <reaction evidence="6">
        <text>Cleavage of hydrophobic, N-terminal signal or leader sequences from secreted and periplasmic proteins.</text>
        <dbReference type="EC" id="3.4.21.89"/>
    </reaction>
</comment>
<dbReference type="GO" id="GO:0005886">
    <property type="term" value="C:plasma membrane"/>
    <property type="evidence" value="ECO:0007669"/>
    <property type="project" value="UniProtKB-SubCell"/>
</dbReference>
<dbReference type="InterPro" id="IPR036286">
    <property type="entry name" value="LexA/Signal_pep-like_sf"/>
</dbReference>
<evidence type="ECO:0000313" key="9">
    <source>
        <dbReference type="Proteomes" id="UP000271374"/>
    </source>
</evidence>
<protein>
    <recommendedName>
        <fullName evidence="6">Signal peptidase I</fullName>
        <ecNumber evidence="6">3.4.21.89</ecNumber>
    </recommendedName>
</protein>
<dbReference type="RefSeq" id="WP_126408277.1">
    <property type="nucleotide sequence ID" value="NZ_RXNT01000005.1"/>
</dbReference>
<keyword evidence="9" id="KW-1185">Reference proteome</keyword>
<evidence type="ECO:0000256" key="4">
    <source>
        <dbReference type="ARBA" id="ARBA00022801"/>
    </source>
</evidence>
<dbReference type="EMBL" id="RXNT01000005">
    <property type="protein sequence ID" value="RTR33100.1"/>
    <property type="molecule type" value="Genomic_DNA"/>
</dbReference>
<dbReference type="InterPro" id="IPR019756">
    <property type="entry name" value="Pept_S26A_signal_pept_1_Ser-AS"/>
</dbReference>
<feature type="active site" evidence="5">
    <location>
        <position position="54"/>
    </location>
</feature>
<keyword evidence="4 6" id="KW-0378">Hydrolase</keyword>
<accession>A0A431WC84</accession>
<keyword evidence="6" id="KW-1133">Transmembrane helix</keyword>
<feature type="domain" description="Peptidase S26" evidence="7">
    <location>
        <begin position="25"/>
        <end position="174"/>
    </location>
</feature>
<dbReference type="PANTHER" id="PTHR43390">
    <property type="entry name" value="SIGNAL PEPTIDASE I"/>
    <property type="match status" value="1"/>
</dbReference>
<keyword evidence="3 6" id="KW-0645">Protease</keyword>
<gene>
    <name evidence="8" type="primary">lepB</name>
    <name evidence="8" type="ORF">EKG37_08560</name>
</gene>
<comment type="subcellular location">
    <subcellularLocation>
        <location evidence="1">Cell membrane</location>
        <topology evidence="1">Single-pass type II membrane protein</topology>
    </subcellularLocation>
    <subcellularLocation>
        <location evidence="6">Membrane</location>
        <topology evidence="6">Single-pass type II membrane protein</topology>
    </subcellularLocation>
</comment>
<evidence type="ECO:0000313" key="8">
    <source>
        <dbReference type="EMBL" id="RTR33100.1"/>
    </source>
</evidence>
<dbReference type="GO" id="GO:0006465">
    <property type="term" value="P:signal peptide processing"/>
    <property type="evidence" value="ECO:0007669"/>
    <property type="project" value="InterPro"/>
</dbReference>
<dbReference type="AlphaFoldDB" id="A0A431WC84"/>
<proteinExistence type="inferred from homology"/>